<keyword evidence="1" id="KW-0472">Membrane</keyword>
<keyword evidence="1" id="KW-0812">Transmembrane</keyword>
<gene>
    <name evidence="2" type="ORF">HX018_03305</name>
</gene>
<dbReference type="Gene3D" id="3.40.50.1000">
    <property type="entry name" value="HAD superfamily/HAD-like"/>
    <property type="match status" value="1"/>
</dbReference>
<evidence type="ECO:0000313" key="3">
    <source>
        <dbReference type="Proteomes" id="UP001170954"/>
    </source>
</evidence>
<dbReference type="InterPro" id="IPR023214">
    <property type="entry name" value="HAD_sf"/>
</dbReference>
<dbReference type="Pfam" id="PF12710">
    <property type="entry name" value="HAD"/>
    <property type="match status" value="1"/>
</dbReference>
<dbReference type="EMBL" id="JACAGK010000006">
    <property type="protein sequence ID" value="MDM1047269.1"/>
    <property type="molecule type" value="Genomic_DNA"/>
</dbReference>
<keyword evidence="2" id="KW-0378">Hydrolase</keyword>
<dbReference type="SUPFAM" id="SSF56784">
    <property type="entry name" value="HAD-like"/>
    <property type="match status" value="1"/>
</dbReference>
<dbReference type="InterPro" id="IPR006385">
    <property type="entry name" value="HAD_hydro_SerB1"/>
</dbReference>
<accession>A0ABT7NJ99</accession>
<comment type="caution">
    <text evidence="2">The sequence shown here is derived from an EMBL/GenBank/DDBJ whole genome shotgun (WGS) entry which is preliminary data.</text>
</comment>
<dbReference type="RefSeq" id="WP_286650442.1">
    <property type="nucleotide sequence ID" value="NZ_JACAGK010000006.1"/>
</dbReference>
<dbReference type="GO" id="GO:0016787">
    <property type="term" value="F:hydrolase activity"/>
    <property type="evidence" value="ECO:0007669"/>
    <property type="project" value="UniProtKB-KW"/>
</dbReference>
<name>A0ABT7NJ99_9SPHI</name>
<protein>
    <submittedName>
        <fullName evidence="2">HAD-IB family hydrolase</fullName>
    </submittedName>
</protein>
<evidence type="ECO:0000256" key="1">
    <source>
        <dbReference type="SAM" id="Phobius"/>
    </source>
</evidence>
<reference evidence="2" key="1">
    <citation type="submission" date="2020-06" db="EMBL/GenBank/DDBJ databases">
        <authorList>
            <person name="Dong N."/>
        </authorList>
    </citation>
    <scope>NUCLEOTIDE SEQUENCE</scope>
    <source>
        <strain evidence="2">R1692</strain>
    </source>
</reference>
<dbReference type="NCBIfam" id="TIGR01488">
    <property type="entry name" value="HAD-SF-IB"/>
    <property type="match status" value="1"/>
</dbReference>
<dbReference type="Proteomes" id="UP001170954">
    <property type="component" value="Unassembled WGS sequence"/>
</dbReference>
<organism evidence="2 3">
    <name type="scientific">Sphingobacterium hotanense</name>
    <dbReference type="NCBI Taxonomy" id="649196"/>
    <lineage>
        <taxon>Bacteria</taxon>
        <taxon>Pseudomonadati</taxon>
        <taxon>Bacteroidota</taxon>
        <taxon>Sphingobacteriia</taxon>
        <taxon>Sphingobacteriales</taxon>
        <taxon>Sphingobacteriaceae</taxon>
        <taxon>Sphingobacterium</taxon>
    </lineage>
</organism>
<evidence type="ECO:0000313" key="2">
    <source>
        <dbReference type="EMBL" id="MDM1047269.1"/>
    </source>
</evidence>
<reference evidence="2" key="2">
    <citation type="journal article" date="2022" name="Sci. Total Environ.">
        <title>Prevalence, transmission, and molecular epidemiology of tet(X)-positive bacteria among humans, animals, and environmental niches in China: An epidemiological, and genomic-based study.</title>
        <authorList>
            <person name="Dong N."/>
            <person name="Zeng Y."/>
            <person name="Cai C."/>
            <person name="Sun C."/>
            <person name="Lu J."/>
            <person name="Liu C."/>
            <person name="Zhou H."/>
            <person name="Sun Q."/>
            <person name="Shu L."/>
            <person name="Wang H."/>
            <person name="Wang Y."/>
            <person name="Wang S."/>
            <person name="Wu C."/>
            <person name="Chan E.W."/>
            <person name="Chen G."/>
            <person name="Shen Z."/>
            <person name="Chen S."/>
            <person name="Zhang R."/>
        </authorList>
    </citation>
    <scope>NUCLEOTIDE SEQUENCE</scope>
    <source>
        <strain evidence="2">R1692</strain>
    </source>
</reference>
<dbReference type="InterPro" id="IPR050582">
    <property type="entry name" value="HAD-like_SerB"/>
</dbReference>
<proteinExistence type="predicted"/>
<feature type="transmembrane region" description="Helical" evidence="1">
    <location>
        <begin position="27"/>
        <end position="47"/>
    </location>
</feature>
<dbReference type="PANTHER" id="PTHR43344">
    <property type="entry name" value="PHOSPHOSERINE PHOSPHATASE"/>
    <property type="match status" value="1"/>
</dbReference>
<dbReference type="InterPro" id="IPR036412">
    <property type="entry name" value="HAD-like_sf"/>
</dbReference>
<dbReference type="NCBIfam" id="TIGR01490">
    <property type="entry name" value="HAD-SF-IB-hyp1"/>
    <property type="match status" value="1"/>
</dbReference>
<sequence>MNKKHLELFDFDGTLTRKDTFVDLIKFQFGIAKLLLGFGMYLPHLFLMKVKLYSNAKTKQKIFKHFFKGMDIQTFNKLCKSYCDSRFMKIMRPSAMTYLEQSEAEKVIVSASIQNWVKCFAERLNIETILATEIEIDEYGKLTGNFSSNNCHGDEKVLRIKNLINDRSSYQITAFGDTSGDKAMINYADKGHYNYFK</sequence>
<keyword evidence="3" id="KW-1185">Reference proteome</keyword>
<keyword evidence="1" id="KW-1133">Transmembrane helix</keyword>